<reference evidence="1 2" key="1">
    <citation type="submission" date="2018-06" db="EMBL/GenBank/DDBJ databases">
        <authorList>
            <consortium name="Pathogen Informatics"/>
            <person name="Doyle S."/>
        </authorList>
    </citation>
    <scope>NUCLEOTIDE SEQUENCE [LARGE SCALE GENOMIC DNA]</scope>
    <source>
        <strain evidence="1 2">NCTC13184</strain>
    </source>
</reference>
<evidence type="ECO:0000313" key="2">
    <source>
        <dbReference type="Proteomes" id="UP000255082"/>
    </source>
</evidence>
<dbReference type="EMBL" id="UGRU01000001">
    <property type="protein sequence ID" value="SUA47438.1"/>
    <property type="molecule type" value="Genomic_DNA"/>
</dbReference>
<dbReference type="AlphaFoldDB" id="A0A378X1W2"/>
<sequence>MLMRRTTFMCVVLLGMFSEHDRHHRHGMVDTIGAADFGSGHSGVHRRETAQQHEQAQHLRQAGRLGACRAL</sequence>
<name>A0A378X1W2_9NOCA</name>
<accession>A0A378X1W2</accession>
<dbReference type="Proteomes" id="UP000255082">
    <property type="component" value="Unassembled WGS sequence"/>
</dbReference>
<protein>
    <submittedName>
        <fullName evidence="1">Uncharacterized protein</fullName>
    </submittedName>
</protein>
<evidence type="ECO:0000313" key="1">
    <source>
        <dbReference type="EMBL" id="SUA47438.1"/>
    </source>
</evidence>
<gene>
    <name evidence="1" type="ORF">NCTC13184_05979</name>
</gene>
<organism evidence="1 2">
    <name type="scientific">Nocardia africana</name>
    <dbReference type="NCBI Taxonomy" id="134964"/>
    <lineage>
        <taxon>Bacteria</taxon>
        <taxon>Bacillati</taxon>
        <taxon>Actinomycetota</taxon>
        <taxon>Actinomycetes</taxon>
        <taxon>Mycobacteriales</taxon>
        <taxon>Nocardiaceae</taxon>
        <taxon>Nocardia</taxon>
    </lineage>
</organism>
<proteinExistence type="predicted"/>